<sequence length="64" mass="7356">MCGVATNNSSYKDIKEFLSSPQRKSEDHGGKRGGEDRRKSFEESDKKKISNRANKTFVRLLFFV</sequence>
<feature type="region of interest" description="Disordered" evidence="1">
    <location>
        <begin position="1"/>
        <end position="48"/>
    </location>
</feature>
<gene>
    <name evidence="2" type="ORF">C6N14_04940</name>
</gene>
<proteinExistence type="predicted"/>
<feature type="compositionally biased region" description="Basic and acidic residues" evidence="1">
    <location>
        <begin position="23"/>
        <end position="48"/>
    </location>
</feature>
<organism evidence="2 3">
    <name type="scientific">Enterococcus mundtii</name>
    <dbReference type="NCBI Taxonomy" id="53346"/>
    <lineage>
        <taxon>Bacteria</taxon>
        <taxon>Bacillati</taxon>
        <taxon>Bacillota</taxon>
        <taxon>Bacilli</taxon>
        <taxon>Lactobacillales</taxon>
        <taxon>Enterococcaceae</taxon>
        <taxon>Enterococcus</taxon>
    </lineage>
</organism>
<protein>
    <submittedName>
        <fullName evidence="2">Uncharacterized protein</fullName>
    </submittedName>
</protein>
<dbReference type="Proteomes" id="UP000244022">
    <property type="component" value="Unassembled WGS sequence"/>
</dbReference>
<evidence type="ECO:0000313" key="3">
    <source>
        <dbReference type="Proteomes" id="UP000244022"/>
    </source>
</evidence>
<reference evidence="2 3" key="1">
    <citation type="submission" date="2018-03" db="EMBL/GenBank/DDBJ databases">
        <title>Draft genome sequences of four Enterococcus mundtii strains isolated from beef slaughterhouses in Kenya.</title>
        <authorList>
            <person name="Wambui J."/>
            <person name="Stevens M."/>
            <person name="Njage P."/>
            <person name="Stephan R."/>
            <person name="Tasara T."/>
        </authorList>
    </citation>
    <scope>NUCLEOTIDE SEQUENCE [LARGE SCALE GENOMIC DNA]</scope>
    <source>
        <strain evidence="2 3">H18-EM</strain>
    </source>
</reference>
<evidence type="ECO:0000313" key="2">
    <source>
        <dbReference type="EMBL" id="PTO36153.1"/>
    </source>
</evidence>
<accession>A0A2T5DE11</accession>
<feature type="compositionally biased region" description="Polar residues" evidence="1">
    <location>
        <begin position="1"/>
        <end position="11"/>
    </location>
</feature>
<name>A0A2T5DE11_ENTMU</name>
<dbReference type="AlphaFoldDB" id="A0A2T5DE11"/>
<dbReference type="EMBL" id="PYGR01000013">
    <property type="protein sequence ID" value="PTO36153.1"/>
    <property type="molecule type" value="Genomic_DNA"/>
</dbReference>
<comment type="caution">
    <text evidence="2">The sequence shown here is derived from an EMBL/GenBank/DDBJ whole genome shotgun (WGS) entry which is preliminary data.</text>
</comment>
<evidence type="ECO:0000256" key="1">
    <source>
        <dbReference type="SAM" id="MobiDB-lite"/>
    </source>
</evidence>